<name>A0A3P4B7S1_9BURK</name>
<feature type="transmembrane region" description="Helical" evidence="1">
    <location>
        <begin position="98"/>
        <end position="117"/>
    </location>
</feature>
<evidence type="ECO:0000259" key="2">
    <source>
        <dbReference type="Pfam" id="PF04892"/>
    </source>
</evidence>
<keyword evidence="1" id="KW-0472">Membrane</keyword>
<dbReference type="RefSeq" id="WP_124081255.1">
    <property type="nucleotide sequence ID" value="NZ_UWPJ01000029.1"/>
</dbReference>
<reference evidence="3 4" key="1">
    <citation type="submission" date="2018-10" db="EMBL/GenBank/DDBJ databases">
        <authorList>
            <person name="Criscuolo A."/>
        </authorList>
    </citation>
    <scope>NUCLEOTIDE SEQUENCE [LARGE SCALE GENOMIC DNA]</scope>
    <source>
        <strain evidence="3">DnA1</strain>
    </source>
</reference>
<proteinExistence type="predicted"/>
<dbReference type="InterPro" id="IPR006976">
    <property type="entry name" value="VanZ-like"/>
</dbReference>
<dbReference type="Proteomes" id="UP000277294">
    <property type="component" value="Unassembled WGS sequence"/>
</dbReference>
<keyword evidence="4" id="KW-1185">Reference proteome</keyword>
<dbReference type="PANTHER" id="PTHR28008:SF1">
    <property type="entry name" value="DOMAIN PROTEIN, PUTATIVE (AFU_ORTHOLOGUE AFUA_3G10980)-RELATED"/>
    <property type="match status" value="1"/>
</dbReference>
<dbReference type="Pfam" id="PF04892">
    <property type="entry name" value="VanZ"/>
    <property type="match status" value="1"/>
</dbReference>
<organism evidence="3 4">
    <name type="scientific">Pigmentiphaga humi</name>
    <dbReference type="NCBI Taxonomy" id="2478468"/>
    <lineage>
        <taxon>Bacteria</taxon>
        <taxon>Pseudomonadati</taxon>
        <taxon>Pseudomonadota</taxon>
        <taxon>Betaproteobacteria</taxon>
        <taxon>Burkholderiales</taxon>
        <taxon>Alcaligenaceae</taxon>
        <taxon>Pigmentiphaga</taxon>
    </lineage>
</organism>
<dbReference type="NCBIfam" id="NF037970">
    <property type="entry name" value="vanZ_1"/>
    <property type="match status" value="1"/>
</dbReference>
<sequence>MKLRLTASDGWKLLFWAALLGTLALSLASTSVPLPTTGWDKTNHLLAFSVLTVLVRFAYPGRAWPYLLGLLGYGALIEILQSFTRYRSADWTDIAADAVGILLGWGITLILATAWPAGRSQPR</sequence>
<dbReference type="PANTHER" id="PTHR28008">
    <property type="entry name" value="DOMAIN PROTEIN, PUTATIVE (AFU_ORTHOLOGUE AFUA_3G10980)-RELATED"/>
    <property type="match status" value="1"/>
</dbReference>
<accession>A0A3P4B7S1</accession>
<evidence type="ECO:0000313" key="3">
    <source>
        <dbReference type="EMBL" id="VCU71660.1"/>
    </source>
</evidence>
<evidence type="ECO:0000313" key="4">
    <source>
        <dbReference type="Proteomes" id="UP000277294"/>
    </source>
</evidence>
<dbReference type="EMBL" id="UWPJ01000029">
    <property type="protein sequence ID" value="VCU71660.1"/>
    <property type="molecule type" value="Genomic_DNA"/>
</dbReference>
<keyword evidence="1" id="KW-1133">Transmembrane helix</keyword>
<evidence type="ECO:0000256" key="1">
    <source>
        <dbReference type="SAM" id="Phobius"/>
    </source>
</evidence>
<feature type="transmembrane region" description="Helical" evidence="1">
    <location>
        <begin position="66"/>
        <end position="86"/>
    </location>
</feature>
<dbReference type="AlphaFoldDB" id="A0A3P4B7S1"/>
<gene>
    <name evidence="3" type="ORF">PIGHUM_03747</name>
</gene>
<feature type="domain" description="VanZ-like" evidence="2">
    <location>
        <begin position="43"/>
        <end position="111"/>
    </location>
</feature>
<protein>
    <submittedName>
        <fullName evidence="3">VanZ like family protein</fullName>
    </submittedName>
</protein>
<keyword evidence="1" id="KW-0812">Transmembrane</keyword>